<sequence length="259" mass="29472">MLTKNLDEKQKPTMQQSTEASPSSTEGLFFQAFAAGSISSSCCLFQLLLNLLSSWNILHIGCAGFNTVLGPLRPYTRTMTLIWLVMQWFQHLNINSPLGKQEKDRIKSCCTISRRKLFLSSALCLGLMFMPELLESIRHSSFIQRKSPTVNINPRNVVELNYVVDNMGCEACINAVEKLMNGHKGVLSSKVYSFETGDVNIQVNKELYERNTEVTWTKYFEDELGDLLHTHGYELRPVGWITKSMKLKEKKKQDLFGGF</sequence>
<dbReference type="GO" id="GO:0046872">
    <property type="term" value="F:metal ion binding"/>
    <property type="evidence" value="ECO:0007669"/>
    <property type="project" value="InterPro"/>
</dbReference>
<dbReference type="InterPro" id="IPR006121">
    <property type="entry name" value="HMA_dom"/>
</dbReference>
<evidence type="ECO:0000313" key="3">
    <source>
        <dbReference type="Proteomes" id="UP001054902"/>
    </source>
</evidence>
<proteinExistence type="predicted"/>
<accession>A0AAD3D4C0</accession>
<dbReference type="InterPro" id="IPR036163">
    <property type="entry name" value="HMA_dom_sf"/>
</dbReference>
<dbReference type="EMBL" id="BLLK01000051">
    <property type="protein sequence ID" value="GFH55829.1"/>
    <property type="molecule type" value="Genomic_DNA"/>
</dbReference>
<dbReference type="Gene3D" id="3.30.70.100">
    <property type="match status" value="1"/>
</dbReference>
<feature type="compositionally biased region" description="Polar residues" evidence="1">
    <location>
        <begin position="12"/>
        <end position="22"/>
    </location>
</feature>
<evidence type="ECO:0008006" key="4">
    <source>
        <dbReference type="Google" id="ProtNLM"/>
    </source>
</evidence>
<reference evidence="2 3" key="1">
    <citation type="journal article" date="2021" name="Sci. Rep.">
        <title>The genome of the diatom Chaetoceros tenuissimus carries an ancient integrated fragment of an extant virus.</title>
        <authorList>
            <person name="Hongo Y."/>
            <person name="Kimura K."/>
            <person name="Takaki Y."/>
            <person name="Yoshida Y."/>
            <person name="Baba S."/>
            <person name="Kobayashi G."/>
            <person name="Nagasaki K."/>
            <person name="Hano T."/>
            <person name="Tomaru Y."/>
        </authorList>
    </citation>
    <scope>NUCLEOTIDE SEQUENCE [LARGE SCALE GENOMIC DNA]</scope>
    <source>
        <strain evidence="2 3">NIES-3715</strain>
    </source>
</reference>
<dbReference type="CDD" id="cd00371">
    <property type="entry name" value="HMA"/>
    <property type="match status" value="1"/>
</dbReference>
<feature type="compositionally biased region" description="Basic and acidic residues" evidence="1">
    <location>
        <begin position="1"/>
        <end position="11"/>
    </location>
</feature>
<protein>
    <recommendedName>
        <fullName evidence="4">HMA domain-containing protein</fullName>
    </recommendedName>
</protein>
<evidence type="ECO:0000313" key="2">
    <source>
        <dbReference type="EMBL" id="GFH55829.1"/>
    </source>
</evidence>
<evidence type="ECO:0000256" key="1">
    <source>
        <dbReference type="SAM" id="MobiDB-lite"/>
    </source>
</evidence>
<name>A0AAD3D4C0_9STRA</name>
<keyword evidence="3" id="KW-1185">Reference proteome</keyword>
<feature type="region of interest" description="Disordered" evidence="1">
    <location>
        <begin position="1"/>
        <end position="22"/>
    </location>
</feature>
<organism evidence="2 3">
    <name type="scientific">Chaetoceros tenuissimus</name>
    <dbReference type="NCBI Taxonomy" id="426638"/>
    <lineage>
        <taxon>Eukaryota</taxon>
        <taxon>Sar</taxon>
        <taxon>Stramenopiles</taxon>
        <taxon>Ochrophyta</taxon>
        <taxon>Bacillariophyta</taxon>
        <taxon>Coscinodiscophyceae</taxon>
        <taxon>Chaetocerotophycidae</taxon>
        <taxon>Chaetocerotales</taxon>
        <taxon>Chaetocerotaceae</taxon>
        <taxon>Chaetoceros</taxon>
    </lineage>
</organism>
<gene>
    <name evidence="2" type="ORF">CTEN210_12305</name>
</gene>
<dbReference type="AlphaFoldDB" id="A0AAD3D4C0"/>
<dbReference type="Proteomes" id="UP001054902">
    <property type="component" value="Unassembled WGS sequence"/>
</dbReference>
<comment type="caution">
    <text evidence="2">The sequence shown here is derived from an EMBL/GenBank/DDBJ whole genome shotgun (WGS) entry which is preliminary data.</text>
</comment>
<dbReference type="SUPFAM" id="SSF55008">
    <property type="entry name" value="HMA, heavy metal-associated domain"/>
    <property type="match status" value="1"/>
</dbReference>